<feature type="region of interest" description="Disordered" evidence="1">
    <location>
        <begin position="232"/>
        <end position="274"/>
    </location>
</feature>
<accession>A0ABR0KI42</accession>
<evidence type="ECO:0000259" key="2">
    <source>
        <dbReference type="PROSITE" id="PS50020"/>
    </source>
</evidence>
<protein>
    <recommendedName>
        <fullName evidence="2">WW domain-containing protein</fullName>
    </recommendedName>
</protein>
<keyword evidence="4" id="KW-1185">Reference proteome</keyword>
<evidence type="ECO:0000256" key="1">
    <source>
        <dbReference type="SAM" id="MobiDB-lite"/>
    </source>
</evidence>
<proteinExistence type="predicted"/>
<feature type="compositionally biased region" description="Basic and acidic residues" evidence="1">
    <location>
        <begin position="20"/>
        <end position="34"/>
    </location>
</feature>
<feature type="region of interest" description="Disordered" evidence="1">
    <location>
        <begin position="122"/>
        <end position="187"/>
    </location>
</feature>
<feature type="compositionally biased region" description="Acidic residues" evidence="1">
    <location>
        <begin position="79"/>
        <end position="92"/>
    </location>
</feature>
<name>A0ABR0KI42_9EURO</name>
<dbReference type="SMART" id="SM00456">
    <property type="entry name" value="WW"/>
    <property type="match status" value="1"/>
</dbReference>
<feature type="compositionally biased region" description="Polar residues" evidence="1">
    <location>
        <begin position="35"/>
        <end position="62"/>
    </location>
</feature>
<dbReference type="Pfam" id="PF00397">
    <property type="entry name" value="WW"/>
    <property type="match status" value="1"/>
</dbReference>
<dbReference type="EMBL" id="JAVRRG010000023">
    <property type="protein sequence ID" value="KAK5096222.1"/>
    <property type="molecule type" value="Genomic_DNA"/>
</dbReference>
<dbReference type="CDD" id="cd00201">
    <property type="entry name" value="WW"/>
    <property type="match status" value="1"/>
</dbReference>
<feature type="domain" description="WW" evidence="2">
    <location>
        <begin position="82"/>
        <end position="116"/>
    </location>
</feature>
<organism evidence="3 4">
    <name type="scientific">Lithohypha guttulata</name>
    <dbReference type="NCBI Taxonomy" id="1690604"/>
    <lineage>
        <taxon>Eukaryota</taxon>
        <taxon>Fungi</taxon>
        <taxon>Dikarya</taxon>
        <taxon>Ascomycota</taxon>
        <taxon>Pezizomycotina</taxon>
        <taxon>Eurotiomycetes</taxon>
        <taxon>Chaetothyriomycetidae</taxon>
        <taxon>Chaetothyriales</taxon>
        <taxon>Trichomeriaceae</taxon>
        <taxon>Lithohypha</taxon>
    </lineage>
</organism>
<evidence type="ECO:0000313" key="3">
    <source>
        <dbReference type="EMBL" id="KAK5096222.1"/>
    </source>
</evidence>
<gene>
    <name evidence="3" type="ORF">LTR24_002627</name>
</gene>
<sequence>MSAPKALPSLPAKPPAALAEGKDSLTDHDAKDDSSTPASPETTSVRAATANDGQATATLSSQDPPLPDEAPPPLPSEEAPADNEDDGWEPVWDENAQAFYFYNKITQATQWENPRVPQDTVVPGLRLADTGPPGATDQASVRKPVAGGYDPAIHGDYDPNADYAKVHEPQNEDMYGEQSQTVDPAGAYAATGAFNRFTGKWQSADINPEKFSDENKSKRQMNAFFDVDAAANSHDGKSLKAERSHKKISKSELKAYREKRREKKEEKKRAWLRD</sequence>
<feature type="compositionally biased region" description="Low complexity" evidence="1">
    <location>
        <begin position="1"/>
        <end position="19"/>
    </location>
</feature>
<reference evidence="3 4" key="1">
    <citation type="submission" date="2023-08" db="EMBL/GenBank/DDBJ databases">
        <title>Black Yeasts Isolated from many extreme environments.</title>
        <authorList>
            <person name="Coleine C."/>
            <person name="Stajich J.E."/>
            <person name="Selbmann L."/>
        </authorList>
    </citation>
    <scope>NUCLEOTIDE SEQUENCE [LARGE SCALE GENOMIC DNA]</scope>
    <source>
        <strain evidence="3 4">CCFEE 5885</strain>
    </source>
</reference>
<evidence type="ECO:0000313" key="4">
    <source>
        <dbReference type="Proteomes" id="UP001345013"/>
    </source>
</evidence>
<comment type="caution">
    <text evidence="3">The sequence shown here is derived from an EMBL/GenBank/DDBJ whole genome shotgun (WGS) entry which is preliminary data.</text>
</comment>
<dbReference type="Gene3D" id="2.20.70.10">
    <property type="match status" value="1"/>
</dbReference>
<dbReference type="InterPro" id="IPR036020">
    <property type="entry name" value="WW_dom_sf"/>
</dbReference>
<feature type="compositionally biased region" description="Basic and acidic residues" evidence="1">
    <location>
        <begin position="263"/>
        <end position="274"/>
    </location>
</feature>
<dbReference type="PROSITE" id="PS01159">
    <property type="entry name" value="WW_DOMAIN_1"/>
    <property type="match status" value="1"/>
</dbReference>
<dbReference type="PROSITE" id="PS50020">
    <property type="entry name" value="WW_DOMAIN_2"/>
    <property type="match status" value="1"/>
</dbReference>
<dbReference type="InterPro" id="IPR001202">
    <property type="entry name" value="WW_dom"/>
</dbReference>
<dbReference type="SUPFAM" id="SSF51045">
    <property type="entry name" value="WW domain"/>
    <property type="match status" value="1"/>
</dbReference>
<feature type="region of interest" description="Disordered" evidence="1">
    <location>
        <begin position="1"/>
        <end position="93"/>
    </location>
</feature>
<dbReference type="Proteomes" id="UP001345013">
    <property type="component" value="Unassembled WGS sequence"/>
</dbReference>
<feature type="compositionally biased region" description="Pro residues" evidence="1">
    <location>
        <begin position="64"/>
        <end position="75"/>
    </location>
</feature>